<feature type="compositionally biased region" description="Low complexity" evidence="2">
    <location>
        <begin position="16"/>
        <end position="27"/>
    </location>
</feature>
<feature type="domain" description="Amidohydrolase-related" evidence="3">
    <location>
        <begin position="50"/>
        <end position="319"/>
    </location>
</feature>
<evidence type="ECO:0000256" key="1">
    <source>
        <dbReference type="ARBA" id="ARBA00023239"/>
    </source>
</evidence>
<feature type="region of interest" description="Disordered" evidence="2">
    <location>
        <begin position="1"/>
        <end position="33"/>
    </location>
</feature>
<comment type="caution">
    <text evidence="4">The sequence shown here is derived from an EMBL/GenBank/DDBJ whole genome shotgun (WGS) entry which is preliminary data.</text>
</comment>
<dbReference type="Gene3D" id="3.20.20.140">
    <property type="entry name" value="Metal-dependent hydrolases"/>
    <property type="match status" value="1"/>
</dbReference>
<dbReference type="SUPFAM" id="SSF51556">
    <property type="entry name" value="Metallo-dependent hydrolases"/>
    <property type="match status" value="1"/>
</dbReference>
<gene>
    <name evidence="4" type="ORF">GCM10009691_24870</name>
</gene>
<dbReference type="InterPro" id="IPR006680">
    <property type="entry name" value="Amidohydro-rel"/>
</dbReference>
<evidence type="ECO:0000313" key="5">
    <source>
        <dbReference type="Proteomes" id="UP001501791"/>
    </source>
</evidence>
<sequence length="321" mass="35241">MDDFTLPDRNDETVRSVAADGSDASSAEPPRTDADIPAYLDALGIPGLADIHIHFLPQNVLDKVWAYFDAAEASYGYPWPIHYRYDTETRLNIVRDLGVRAIPALTYPHKPGMAAWLNEWNREFAAAHDDVIHCATLYAEPESADYVPEALAAGARLFKVHIQVGGFSPDDHVLDRAWAALAEAQVPIVIHAGSEPLPGTYTGPQAVAKVLERFPSLQFVIAHMGMPEYDAFADLAENYSGVHLDTTMYASGFFSSPAEVDPVYRQRLAGLQDKIILGSDFPNIPYPYVDQISGLAGLGLGDDWMRSVLWRNGARVLGLES</sequence>
<dbReference type="PANTHER" id="PTHR21240:SF28">
    <property type="entry name" value="ISO-OROTATE DECARBOXYLASE (EUROFUNG)"/>
    <property type="match status" value="1"/>
</dbReference>
<keyword evidence="1" id="KW-0456">Lyase</keyword>
<dbReference type="CDD" id="cd01292">
    <property type="entry name" value="metallo-dependent_hydrolases"/>
    <property type="match status" value="1"/>
</dbReference>
<dbReference type="InterPro" id="IPR032465">
    <property type="entry name" value="ACMSD"/>
</dbReference>
<dbReference type="Proteomes" id="UP001501791">
    <property type="component" value="Unassembled WGS sequence"/>
</dbReference>
<proteinExistence type="predicted"/>
<name>A0ABP4MRV1_9MICO</name>
<dbReference type="RefSeq" id="WP_346036309.1">
    <property type="nucleotide sequence ID" value="NZ_BAAALY010000012.1"/>
</dbReference>
<keyword evidence="5" id="KW-1185">Reference proteome</keyword>
<dbReference type="EMBL" id="BAAALY010000012">
    <property type="protein sequence ID" value="GAA1549392.1"/>
    <property type="molecule type" value="Genomic_DNA"/>
</dbReference>
<evidence type="ECO:0000259" key="3">
    <source>
        <dbReference type="Pfam" id="PF04909"/>
    </source>
</evidence>
<dbReference type="InterPro" id="IPR032466">
    <property type="entry name" value="Metal_Hydrolase"/>
</dbReference>
<accession>A0ABP4MRV1</accession>
<organism evidence="4 5">
    <name type="scientific">Brevibacterium picturae</name>
    <dbReference type="NCBI Taxonomy" id="260553"/>
    <lineage>
        <taxon>Bacteria</taxon>
        <taxon>Bacillati</taxon>
        <taxon>Actinomycetota</taxon>
        <taxon>Actinomycetes</taxon>
        <taxon>Micrococcales</taxon>
        <taxon>Brevibacteriaceae</taxon>
        <taxon>Brevibacterium</taxon>
    </lineage>
</organism>
<protein>
    <submittedName>
        <fullName evidence="4">Amidohydrolase family protein</fullName>
    </submittedName>
</protein>
<feature type="compositionally biased region" description="Basic and acidic residues" evidence="2">
    <location>
        <begin position="1"/>
        <end position="14"/>
    </location>
</feature>
<evidence type="ECO:0000313" key="4">
    <source>
        <dbReference type="EMBL" id="GAA1549392.1"/>
    </source>
</evidence>
<dbReference type="Pfam" id="PF04909">
    <property type="entry name" value="Amidohydro_2"/>
    <property type="match status" value="1"/>
</dbReference>
<reference evidence="5" key="1">
    <citation type="journal article" date="2019" name="Int. J. Syst. Evol. Microbiol.">
        <title>The Global Catalogue of Microorganisms (GCM) 10K type strain sequencing project: providing services to taxonomists for standard genome sequencing and annotation.</title>
        <authorList>
            <consortium name="The Broad Institute Genomics Platform"/>
            <consortium name="The Broad Institute Genome Sequencing Center for Infectious Disease"/>
            <person name="Wu L."/>
            <person name="Ma J."/>
        </authorList>
    </citation>
    <scope>NUCLEOTIDE SEQUENCE [LARGE SCALE GENOMIC DNA]</scope>
    <source>
        <strain evidence="5">JCM 13319</strain>
    </source>
</reference>
<dbReference type="PANTHER" id="PTHR21240">
    <property type="entry name" value="2-AMINO-3-CARBOXYLMUCONATE-6-SEMIALDEHYDE DECARBOXYLASE"/>
    <property type="match status" value="1"/>
</dbReference>
<evidence type="ECO:0000256" key="2">
    <source>
        <dbReference type="SAM" id="MobiDB-lite"/>
    </source>
</evidence>